<dbReference type="SUPFAM" id="SSF46942">
    <property type="entry name" value="Elongation factor TFIIS domain 2"/>
    <property type="match status" value="1"/>
</dbReference>
<dbReference type="GeneTree" id="ENSGT00940000155532"/>
<dbReference type="GO" id="GO:0005634">
    <property type="term" value="C:nucleus"/>
    <property type="evidence" value="ECO:0007669"/>
    <property type="project" value="TreeGrafter"/>
</dbReference>
<reference evidence="3" key="5">
    <citation type="submission" date="2025-09" db="UniProtKB">
        <authorList>
            <consortium name="Ensembl"/>
        </authorList>
    </citation>
    <scope>IDENTIFICATION</scope>
</reference>
<gene>
    <name evidence="3" type="primary">dido1</name>
</gene>
<dbReference type="Pfam" id="PF07744">
    <property type="entry name" value="SPOC"/>
    <property type="match status" value="1"/>
</dbReference>
<feature type="compositionally biased region" description="Basic and acidic residues" evidence="1">
    <location>
        <begin position="31"/>
        <end position="59"/>
    </location>
</feature>
<dbReference type="GO" id="GO:0006351">
    <property type="term" value="P:DNA-templated transcription"/>
    <property type="evidence" value="ECO:0007669"/>
    <property type="project" value="InterPro"/>
</dbReference>
<feature type="compositionally biased region" description="Basic and acidic residues" evidence="1">
    <location>
        <begin position="395"/>
        <end position="409"/>
    </location>
</feature>
<dbReference type="Ensembl" id="ENSEEET00000023654.2">
    <property type="protein sequence ID" value="ENSEEEP00000023388.2"/>
    <property type="gene ID" value="ENSEEEG00000011335.2"/>
</dbReference>
<feature type="region of interest" description="Disordered" evidence="1">
    <location>
        <begin position="378"/>
        <end position="438"/>
    </location>
</feature>
<reference evidence="4" key="1">
    <citation type="journal article" date="2014" name="Science">
        <title>Nonhuman genetics. Genomic basis for the convergent evolution of electric organs.</title>
        <authorList>
            <person name="Gallant J.R."/>
            <person name="Traeger L.L."/>
            <person name="Volkening J.D."/>
            <person name="Moffett H."/>
            <person name="Chen P.H."/>
            <person name="Novina C.D."/>
            <person name="Phillips G.N.Jr."/>
            <person name="Anand R."/>
            <person name="Wells G.B."/>
            <person name="Pinch M."/>
            <person name="Guth R."/>
            <person name="Unguez G.A."/>
            <person name="Albert J.S."/>
            <person name="Zakon H.H."/>
            <person name="Samanta M.P."/>
            <person name="Sussman M.R."/>
        </authorList>
    </citation>
    <scope>NUCLEOTIDE SEQUENCE [LARGE SCALE GENOMIC DNA]</scope>
</reference>
<dbReference type="Gene3D" id="1.10.472.30">
    <property type="entry name" value="Transcription elongation factor S-II, central domain"/>
    <property type="match status" value="1"/>
</dbReference>
<dbReference type="InterPro" id="IPR036575">
    <property type="entry name" value="TFIIS_cen_dom_sf"/>
</dbReference>
<feature type="compositionally biased region" description="Low complexity" evidence="1">
    <location>
        <begin position="66"/>
        <end position="90"/>
    </location>
</feature>
<evidence type="ECO:0000259" key="2">
    <source>
        <dbReference type="PROSITE" id="PS51321"/>
    </source>
</evidence>
<organism evidence="3 4">
    <name type="scientific">Electrophorus electricus</name>
    <name type="common">Electric eel</name>
    <name type="synonym">Gymnotus electricus</name>
    <dbReference type="NCBI Taxonomy" id="8005"/>
    <lineage>
        <taxon>Eukaryota</taxon>
        <taxon>Metazoa</taxon>
        <taxon>Chordata</taxon>
        <taxon>Craniata</taxon>
        <taxon>Vertebrata</taxon>
        <taxon>Euteleostomi</taxon>
        <taxon>Actinopterygii</taxon>
        <taxon>Neopterygii</taxon>
        <taxon>Teleostei</taxon>
        <taxon>Ostariophysi</taxon>
        <taxon>Gymnotiformes</taxon>
        <taxon>Gymnotoidei</taxon>
        <taxon>Gymnotidae</taxon>
        <taxon>Electrophorus</taxon>
    </lineage>
</organism>
<feature type="domain" description="TFIIS central" evidence="2">
    <location>
        <begin position="208"/>
        <end position="328"/>
    </location>
</feature>
<reference evidence="4" key="2">
    <citation type="journal article" date="2017" name="Sci. Adv.">
        <title>A tail of two voltages: Proteomic comparison of the three electric organs of the electric eel.</title>
        <authorList>
            <person name="Traeger L.L."/>
            <person name="Sabat G."/>
            <person name="Barrett-Wilt G.A."/>
            <person name="Wells G.B."/>
            <person name="Sussman M.R."/>
        </authorList>
    </citation>
    <scope>NUCLEOTIDE SEQUENCE [LARGE SCALE GENOMIC DNA]</scope>
</reference>
<feature type="compositionally biased region" description="Low complexity" evidence="1">
    <location>
        <begin position="175"/>
        <end position="195"/>
    </location>
</feature>
<feature type="region of interest" description="Disordered" evidence="1">
    <location>
        <begin position="474"/>
        <end position="508"/>
    </location>
</feature>
<sequence length="664" mass="72249">MSSWSSDHNYIAVTPEKTTPISPSVLNKASTQKEKEKDDEQKDQAEPEKKDPTPIEKKPLATTVASPKGSKKPLALKASKSAPAPTPKGKVGNTSTNAKDLKKPPPPQSKTLKSKKPGPPPPPIPIFSSSGPPGSRLHATGALSVGKSTFTIPKKQPQAGPKEPAASGPFPASRTTPLATPSTPQPTSSKPAQQAPVPPPQPPPNNQMRSNIRRSLTDILFKRVSDSDDLSMSESEVSKLAVSIEKEMFNLYMNTDSKYKNKYRSLMFNLKDPKNKGLFYRVIGAEVSPFRLVRLSPEELLSKEISDWRKPKAGSRQEGPPPDVDMEELRPLTSSQGSGSAGKSNTVPDILSNMLKDTTAEHRAHLFDLNCKICTGQRSAEDEPVSKKPKMSVPKKQDFSEKPKIEQRPSKVPAADVPSAACAETPVPYPPSAREEPGSVLPVAQAPAAIPAVSSVTITRRDPRTASHRTSVPLLQTGPDVVPGSLPRAVTQKPDTRHYGAGTMPDPTPEGETALFLSGQEMMWKGFVNMHTVAKFVTKAYLVSGSFEHLKEDLPDTIHIGGRISPHTVWDYVGKLKTSLSKELCLIRFHPATEEEEVAYVSLFSYFSSRKRFGVVANSNKRIKDLYLIPLSSKDPLPAKLLPFDGPGKITQGDVRNKMLEIHI</sequence>
<dbReference type="InterPro" id="IPR012921">
    <property type="entry name" value="SPOC_C"/>
</dbReference>
<evidence type="ECO:0000313" key="3">
    <source>
        <dbReference type="Ensembl" id="ENSEEEP00000023388.2"/>
    </source>
</evidence>
<protein>
    <recommendedName>
        <fullName evidence="2">TFIIS central domain-containing protein</fullName>
    </recommendedName>
</protein>
<feature type="compositionally biased region" description="Pro residues" evidence="1">
    <location>
        <begin position="196"/>
        <end position="205"/>
    </location>
</feature>
<feature type="compositionally biased region" description="Polar residues" evidence="1">
    <location>
        <begin position="332"/>
        <end position="347"/>
    </location>
</feature>
<feature type="region of interest" description="Disordered" evidence="1">
    <location>
        <begin position="308"/>
        <end position="349"/>
    </location>
</feature>
<dbReference type="PANTHER" id="PTHR11477">
    <property type="entry name" value="TRANSCRIPTION FACTOR S-II ZINC FINGER DOMAIN-CONTAINING PROTEIN"/>
    <property type="match status" value="1"/>
</dbReference>
<proteinExistence type="predicted"/>
<reference evidence="3" key="3">
    <citation type="submission" date="2020-05" db="EMBL/GenBank/DDBJ databases">
        <title>Electrophorus electricus (electric eel) genome, fEleEle1, primary haplotype.</title>
        <authorList>
            <person name="Myers G."/>
            <person name="Meyer A."/>
            <person name="Fedrigo O."/>
            <person name="Formenti G."/>
            <person name="Rhie A."/>
            <person name="Tracey A."/>
            <person name="Sims Y."/>
            <person name="Jarvis E.D."/>
        </authorList>
    </citation>
    <scope>NUCLEOTIDE SEQUENCE [LARGE SCALE GENOMIC DNA]</scope>
</reference>
<dbReference type="InterPro" id="IPR003618">
    <property type="entry name" value="TFIIS_cen_dom"/>
</dbReference>
<dbReference type="STRING" id="8005.ENSEEEP00000023388"/>
<accession>A0A4W4FGZ4</accession>
<dbReference type="Proteomes" id="UP000314983">
    <property type="component" value="Chromosome 20"/>
</dbReference>
<dbReference type="SMART" id="SM00510">
    <property type="entry name" value="TFS2M"/>
    <property type="match status" value="1"/>
</dbReference>
<keyword evidence="4" id="KW-1185">Reference proteome</keyword>
<name>A0A4W4FGZ4_ELEEL</name>
<feature type="compositionally biased region" description="Polar residues" evidence="1">
    <location>
        <begin position="16"/>
        <end position="30"/>
    </location>
</feature>
<evidence type="ECO:0000256" key="1">
    <source>
        <dbReference type="SAM" id="MobiDB-lite"/>
    </source>
</evidence>
<feature type="region of interest" description="Disordered" evidence="1">
    <location>
        <begin position="1"/>
        <end position="209"/>
    </location>
</feature>
<dbReference type="AlphaFoldDB" id="A0A4W4FGZ4"/>
<evidence type="ECO:0000313" key="4">
    <source>
        <dbReference type="Proteomes" id="UP000314983"/>
    </source>
</evidence>
<dbReference type="Pfam" id="PF07500">
    <property type="entry name" value="TFIIS_M"/>
    <property type="match status" value="1"/>
</dbReference>
<feature type="compositionally biased region" description="Low complexity" evidence="1">
    <location>
        <begin position="126"/>
        <end position="135"/>
    </location>
</feature>
<reference evidence="3" key="4">
    <citation type="submission" date="2025-08" db="UniProtKB">
        <authorList>
            <consortium name="Ensembl"/>
        </authorList>
    </citation>
    <scope>IDENTIFICATION</scope>
</reference>
<dbReference type="PROSITE" id="PS51321">
    <property type="entry name" value="TFIIS_CENTRAL"/>
    <property type="match status" value="1"/>
</dbReference>
<dbReference type="PANTHER" id="PTHR11477:SF13">
    <property type="entry name" value="DEATH-INDUCER OBLITERATOR 1"/>
    <property type="match status" value="1"/>
</dbReference>